<proteinExistence type="predicted"/>
<keyword evidence="3" id="KW-1185">Reference proteome</keyword>
<dbReference type="Proteomes" id="UP000325081">
    <property type="component" value="Unassembled WGS sequence"/>
</dbReference>
<evidence type="ECO:0000313" key="3">
    <source>
        <dbReference type="Proteomes" id="UP000325081"/>
    </source>
</evidence>
<gene>
    <name evidence="2" type="ORF">STAS_16840</name>
</gene>
<accession>A0A5A7Q4N1</accession>
<name>A0A5A7Q4N1_STRAF</name>
<keyword evidence="1" id="KW-0472">Membrane</keyword>
<comment type="caution">
    <text evidence="2">The sequence shown here is derived from an EMBL/GenBank/DDBJ whole genome shotgun (WGS) entry which is preliminary data.</text>
</comment>
<protein>
    <submittedName>
        <fullName evidence="2">Phosphoenolpyruvate carboxylase 2</fullName>
    </submittedName>
</protein>
<keyword evidence="2" id="KW-0670">Pyruvate</keyword>
<evidence type="ECO:0000313" key="2">
    <source>
        <dbReference type="EMBL" id="GER40183.1"/>
    </source>
</evidence>
<dbReference type="AlphaFoldDB" id="A0A5A7Q4N1"/>
<reference evidence="3" key="1">
    <citation type="journal article" date="2019" name="Curr. Biol.">
        <title>Genome Sequence of Striga asiatica Provides Insight into the Evolution of Plant Parasitism.</title>
        <authorList>
            <person name="Yoshida S."/>
            <person name="Kim S."/>
            <person name="Wafula E.K."/>
            <person name="Tanskanen J."/>
            <person name="Kim Y.M."/>
            <person name="Honaas L."/>
            <person name="Yang Z."/>
            <person name="Spallek T."/>
            <person name="Conn C.E."/>
            <person name="Ichihashi Y."/>
            <person name="Cheong K."/>
            <person name="Cui S."/>
            <person name="Der J.P."/>
            <person name="Gundlach H."/>
            <person name="Jiao Y."/>
            <person name="Hori C."/>
            <person name="Ishida J.K."/>
            <person name="Kasahara H."/>
            <person name="Kiba T."/>
            <person name="Kim M.S."/>
            <person name="Koo N."/>
            <person name="Laohavisit A."/>
            <person name="Lee Y.H."/>
            <person name="Lumba S."/>
            <person name="McCourt P."/>
            <person name="Mortimer J.C."/>
            <person name="Mutuku J.M."/>
            <person name="Nomura T."/>
            <person name="Sasaki-Sekimoto Y."/>
            <person name="Seto Y."/>
            <person name="Wang Y."/>
            <person name="Wakatake T."/>
            <person name="Sakakibara H."/>
            <person name="Demura T."/>
            <person name="Yamaguchi S."/>
            <person name="Yoneyama K."/>
            <person name="Manabe R.I."/>
            <person name="Nelson D.C."/>
            <person name="Schulman A.H."/>
            <person name="Timko M.P."/>
            <person name="dePamphilis C.W."/>
            <person name="Choi D."/>
            <person name="Shirasu K."/>
        </authorList>
    </citation>
    <scope>NUCLEOTIDE SEQUENCE [LARGE SCALE GENOMIC DNA]</scope>
    <source>
        <strain evidence="3">cv. UVA1</strain>
    </source>
</reference>
<keyword evidence="1" id="KW-1133">Transmembrane helix</keyword>
<evidence type="ECO:0000256" key="1">
    <source>
        <dbReference type="SAM" id="Phobius"/>
    </source>
</evidence>
<sequence length="156" mass="17088">MASSSMEAVSILVPPGTSLWRIRIRSLILSRRWRAATLCGSVEILTFLLLGGFTASGSMWIGCIAAIRNIISRIAAIELRRSPASPENEYREGDEIWRFSMAMLLLLVVGILFPNSMIGVSSNSGSFSICISIISICSSFTDFIKSMKDPDAYEVT</sequence>
<dbReference type="EMBL" id="BKCP01005849">
    <property type="protein sequence ID" value="GER40183.1"/>
    <property type="molecule type" value="Genomic_DNA"/>
</dbReference>
<keyword evidence="1" id="KW-0812">Transmembrane</keyword>
<organism evidence="2 3">
    <name type="scientific">Striga asiatica</name>
    <name type="common">Asiatic witchweed</name>
    <name type="synonym">Buchnera asiatica</name>
    <dbReference type="NCBI Taxonomy" id="4170"/>
    <lineage>
        <taxon>Eukaryota</taxon>
        <taxon>Viridiplantae</taxon>
        <taxon>Streptophyta</taxon>
        <taxon>Embryophyta</taxon>
        <taxon>Tracheophyta</taxon>
        <taxon>Spermatophyta</taxon>
        <taxon>Magnoliopsida</taxon>
        <taxon>eudicotyledons</taxon>
        <taxon>Gunneridae</taxon>
        <taxon>Pentapetalae</taxon>
        <taxon>asterids</taxon>
        <taxon>lamiids</taxon>
        <taxon>Lamiales</taxon>
        <taxon>Orobanchaceae</taxon>
        <taxon>Buchnereae</taxon>
        <taxon>Striga</taxon>
    </lineage>
</organism>
<feature type="transmembrane region" description="Helical" evidence="1">
    <location>
        <begin position="96"/>
        <end position="113"/>
    </location>
</feature>